<feature type="compositionally biased region" description="Polar residues" evidence="1">
    <location>
        <begin position="22"/>
        <end position="34"/>
    </location>
</feature>
<feature type="transmembrane region" description="Helical" evidence="2">
    <location>
        <begin position="246"/>
        <end position="271"/>
    </location>
</feature>
<keyword evidence="2" id="KW-1133">Transmembrane helix</keyword>
<evidence type="ECO:0000256" key="1">
    <source>
        <dbReference type="SAM" id="MobiDB-lite"/>
    </source>
</evidence>
<feature type="region of interest" description="Disordered" evidence="1">
    <location>
        <begin position="1"/>
        <end position="75"/>
    </location>
</feature>
<organism evidence="3 4">
    <name type="scientific">Halapricum salinum</name>
    <dbReference type="NCBI Taxonomy" id="1457250"/>
    <lineage>
        <taxon>Archaea</taxon>
        <taxon>Methanobacteriati</taxon>
        <taxon>Methanobacteriota</taxon>
        <taxon>Stenosarchaea group</taxon>
        <taxon>Halobacteria</taxon>
        <taxon>Halobacteriales</taxon>
        <taxon>Haloarculaceae</taxon>
        <taxon>Halapricum</taxon>
    </lineage>
</organism>
<evidence type="ECO:0000256" key="2">
    <source>
        <dbReference type="SAM" id="Phobius"/>
    </source>
</evidence>
<evidence type="ECO:0000313" key="3">
    <source>
        <dbReference type="EMBL" id="QCC52020.1"/>
    </source>
</evidence>
<proteinExistence type="predicted"/>
<keyword evidence="4" id="KW-1185">Reference proteome</keyword>
<feature type="compositionally biased region" description="Low complexity" evidence="1">
    <location>
        <begin position="35"/>
        <end position="64"/>
    </location>
</feature>
<dbReference type="KEGG" id="hsn:DV733_12630"/>
<protein>
    <submittedName>
        <fullName evidence="3">Uncharacterized protein</fullName>
    </submittedName>
</protein>
<feature type="transmembrane region" description="Helical" evidence="2">
    <location>
        <begin position="194"/>
        <end position="216"/>
    </location>
</feature>
<sequence>MSGSNDPNQGGQQPNRGGPSRQNTGANHGGQQPNQSGQSRQSTGQSQGRGAAQQAPRGQQRRQPPGGGGNALDALGDGEPNKYLKGIISTMATVGILLGVLVFLLGAIGGFAVLPGAYDDARQEIEQQASDTGVPGSSQVSADYIDKVESSTYKTLNGYLVSLIAPFIAFLMAPIFGIAVAFQMDDGSKVQTVAAGTFVGAILFMILATFIASLSIPDATAFLPDGLGELATAQMDVSTALGSVQFLNLLIDSVVVGAVTAAAAAATTFSIDNFVSA</sequence>
<feature type="transmembrane region" description="Helical" evidence="2">
    <location>
        <begin position="159"/>
        <end position="182"/>
    </location>
</feature>
<dbReference type="GeneID" id="39848720"/>
<gene>
    <name evidence="3" type="ORF">DV733_12630</name>
</gene>
<name>A0A4D6HDY7_9EURY</name>
<keyword evidence="2" id="KW-0472">Membrane</keyword>
<feature type="transmembrane region" description="Helical" evidence="2">
    <location>
        <begin position="91"/>
        <end position="114"/>
    </location>
</feature>
<dbReference type="EMBL" id="CP031310">
    <property type="protein sequence ID" value="QCC52020.1"/>
    <property type="molecule type" value="Genomic_DNA"/>
</dbReference>
<dbReference type="AlphaFoldDB" id="A0A4D6HDY7"/>
<feature type="compositionally biased region" description="Low complexity" evidence="1">
    <location>
        <begin position="1"/>
        <end position="21"/>
    </location>
</feature>
<dbReference type="RefSeq" id="WP_049994376.1">
    <property type="nucleotide sequence ID" value="NZ_CP031310.1"/>
</dbReference>
<accession>A0A4D6HDY7</accession>
<keyword evidence="2" id="KW-0812">Transmembrane</keyword>
<reference evidence="3 4" key="1">
    <citation type="journal article" date="2019" name="Nat. Commun.">
        <title>A new type of DNA phosphorothioation-based antiviral system in archaea.</title>
        <authorList>
            <person name="Xiong L."/>
            <person name="Liu S."/>
            <person name="Chen S."/>
            <person name="Xiao Y."/>
            <person name="Zhu B."/>
            <person name="Gao Y."/>
            <person name="Zhang Y."/>
            <person name="Chen B."/>
            <person name="Luo J."/>
            <person name="Deng Z."/>
            <person name="Chen X."/>
            <person name="Wang L."/>
            <person name="Chen S."/>
        </authorList>
    </citation>
    <scope>NUCLEOTIDE SEQUENCE [LARGE SCALE GENOMIC DNA]</scope>
    <source>
        <strain evidence="3 4">CBA1105</strain>
    </source>
</reference>
<evidence type="ECO:0000313" key="4">
    <source>
        <dbReference type="Proteomes" id="UP000296706"/>
    </source>
</evidence>
<dbReference type="Proteomes" id="UP000296706">
    <property type="component" value="Chromosome"/>
</dbReference>